<gene>
    <name evidence="1" type="ORF">BDV26DRAFT_111906</name>
</gene>
<name>A0A5N7AQ65_9EURO</name>
<dbReference type="AlphaFoldDB" id="A0A5N7AQ65"/>
<proteinExistence type="predicted"/>
<evidence type="ECO:0000313" key="1">
    <source>
        <dbReference type="EMBL" id="KAE8371997.1"/>
    </source>
</evidence>
<protein>
    <submittedName>
        <fullName evidence="1">Uncharacterized protein</fullName>
    </submittedName>
</protein>
<keyword evidence="2" id="KW-1185">Reference proteome</keyword>
<organism evidence="1 2">
    <name type="scientific">Aspergillus bertholletiae</name>
    <dbReference type="NCBI Taxonomy" id="1226010"/>
    <lineage>
        <taxon>Eukaryota</taxon>
        <taxon>Fungi</taxon>
        <taxon>Dikarya</taxon>
        <taxon>Ascomycota</taxon>
        <taxon>Pezizomycotina</taxon>
        <taxon>Eurotiomycetes</taxon>
        <taxon>Eurotiomycetidae</taxon>
        <taxon>Eurotiales</taxon>
        <taxon>Aspergillaceae</taxon>
        <taxon>Aspergillus</taxon>
        <taxon>Aspergillus subgen. Circumdati</taxon>
    </lineage>
</organism>
<evidence type="ECO:0000313" key="2">
    <source>
        <dbReference type="Proteomes" id="UP000326198"/>
    </source>
</evidence>
<dbReference type="EMBL" id="ML736382">
    <property type="protein sequence ID" value="KAE8371997.1"/>
    <property type="molecule type" value="Genomic_DNA"/>
</dbReference>
<dbReference type="Proteomes" id="UP000326198">
    <property type="component" value="Unassembled WGS sequence"/>
</dbReference>
<reference evidence="1 2" key="1">
    <citation type="submission" date="2019-04" db="EMBL/GenBank/DDBJ databases">
        <title>Friends and foes A comparative genomics studyof 23 Aspergillus species from section Flavi.</title>
        <authorList>
            <consortium name="DOE Joint Genome Institute"/>
            <person name="Kjaerbolling I."/>
            <person name="Vesth T."/>
            <person name="Frisvad J.C."/>
            <person name="Nybo J.L."/>
            <person name="Theobald S."/>
            <person name="Kildgaard S."/>
            <person name="Isbrandt T."/>
            <person name="Kuo A."/>
            <person name="Sato A."/>
            <person name="Lyhne E.K."/>
            <person name="Kogle M.E."/>
            <person name="Wiebenga A."/>
            <person name="Kun R.S."/>
            <person name="Lubbers R.J."/>
            <person name="Makela M.R."/>
            <person name="Barry K."/>
            <person name="Chovatia M."/>
            <person name="Clum A."/>
            <person name="Daum C."/>
            <person name="Haridas S."/>
            <person name="He G."/>
            <person name="LaButti K."/>
            <person name="Lipzen A."/>
            <person name="Mondo S."/>
            <person name="Riley R."/>
            <person name="Salamov A."/>
            <person name="Simmons B.A."/>
            <person name="Magnuson J.K."/>
            <person name="Henrissat B."/>
            <person name="Mortensen U.H."/>
            <person name="Larsen T.O."/>
            <person name="Devries R.P."/>
            <person name="Grigoriev I.V."/>
            <person name="Machida M."/>
            <person name="Baker S.E."/>
            <person name="Andersen M.R."/>
        </authorList>
    </citation>
    <scope>NUCLEOTIDE SEQUENCE [LARGE SCALE GENOMIC DNA]</scope>
    <source>
        <strain evidence="1 2">IBT 29228</strain>
    </source>
</reference>
<sequence>MQSAVLHRNCDTITRRRYIQSLVIDEVIEILQLLRLDENNIQYYSQHATGKLSKASEDFSRFFKVVTGEADVYHFFMAHPVYV</sequence>
<accession>A0A5N7AQ65</accession>